<evidence type="ECO:0000313" key="1">
    <source>
        <dbReference type="EMBL" id="MDA0136370.1"/>
    </source>
</evidence>
<sequence>MSAEAPRWWTVRPAANLKPVTYRCPFCKEHLPALMEHVLVLPEGDTRRRRHAHTECALAESRAGRLPSRDQWLATQPQRPGRLARLFARSRAR</sequence>
<name>A0ABT4RCX7_9ACTN</name>
<dbReference type="Proteomes" id="UP001147700">
    <property type="component" value="Unassembled WGS sequence"/>
</dbReference>
<proteinExistence type="predicted"/>
<keyword evidence="2" id="KW-1185">Reference proteome</keyword>
<dbReference type="RefSeq" id="WP_202955477.1">
    <property type="nucleotide sequence ID" value="NZ_JAPCID010000003.1"/>
</dbReference>
<gene>
    <name evidence="1" type="ORF">OJ962_02600</name>
</gene>
<accession>A0ABT4RCX7</accession>
<evidence type="ECO:0000313" key="2">
    <source>
        <dbReference type="Proteomes" id="UP001147700"/>
    </source>
</evidence>
<dbReference type="EMBL" id="JAPCID010000003">
    <property type="protein sequence ID" value="MDA0136370.1"/>
    <property type="molecule type" value="Genomic_DNA"/>
</dbReference>
<reference evidence="1" key="1">
    <citation type="submission" date="2022-10" db="EMBL/GenBank/DDBJ databases">
        <title>The WGS of Solirubrobacter sp. CPCC 204708.</title>
        <authorList>
            <person name="Jiang Z."/>
        </authorList>
    </citation>
    <scope>NUCLEOTIDE SEQUENCE</scope>
    <source>
        <strain evidence="1">CPCC 204708</strain>
    </source>
</reference>
<comment type="caution">
    <text evidence="1">The sequence shown here is derived from an EMBL/GenBank/DDBJ whole genome shotgun (WGS) entry which is preliminary data.</text>
</comment>
<protein>
    <submittedName>
        <fullName evidence="1">Uncharacterized protein</fullName>
    </submittedName>
</protein>
<organism evidence="1 2">
    <name type="scientific">Solirubrobacter deserti</name>
    <dbReference type="NCBI Taxonomy" id="2282478"/>
    <lineage>
        <taxon>Bacteria</taxon>
        <taxon>Bacillati</taxon>
        <taxon>Actinomycetota</taxon>
        <taxon>Thermoleophilia</taxon>
        <taxon>Solirubrobacterales</taxon>
        <taxon>Solirubrobacteraceae</taxon>
        <taxon>Solirubrobacter</taxon>
    </lineage>
</organism>